<organism evidence="1 4">
    <name type="scientific">Phascolarctobacterium faecium</name>
    <dbReference type="NCBI Taxonomy" id="33025"/>
    <lineage>
        <taxon>Bacteria</taxon>
        <taxon>Bacillati</taxon>
        <taxon>Bacillota</taxon>
        <taxon>Negativicutes</taxon>
        <taxon>Acidaminococcales</taxon>
        <taxon>Acidaminococcaceae</taxon>
        <taxon>Phascolarctobacterium</taxon>
    </lineage>
</organism>
<reference evidence="3 4" key="1">
    <citation type="journal article" date="2019" name="Nat. Med.">
        <title>A library of human gut bacterial isolates paired with longitudinal multiomics data enables mechanistic microbiome research.</title>
        <authorList>
            <person name="Poyet M."/>
            <person name="Groussin M."/>
            <person name="Gibbons S.M."/>
            <person name="Avila-Pacheco J."/>
            <person name="Jiang X."/>
            <person name="Kearney S.M."/>
            <person name="Perrotta A.R."/>
            <person name="Berdy B."/>
            <person name="Zhao S."/>
            <person name="Lieberman T.D."/>
            <person name="Swanson P.K."/>
            <person name="Smith M."/>
            <person name="Roesemann S."/>
            <person name="Alexander J.E."/>
            <person name="Rich S.A."/>
            <person name="Livny J."/>
            <person name="Vlamakis H."/>
            <person name="Clish C."/>
            <person name="Bullock K."/>
            <person name="Deik A."/>
            <person name="Scott J."/>
            <person name="Pierce K.A."/>
            <person name="Xavier R.J."/>
            <person name="Alm E.J."/>
        </authorList>
    </citation>
    <scope>NUCLEOTIDE SEQUENCE [LARGE SCALE GENOMIC DNA]</scope>
    <source>
        <strain evidence="1 4">BIOML-A13</strain>
        <strain evidence="2 3">BIOML-A3</strain>
    </source>
</reference>
<protein>
    <submittedName>
        <fullName evidence="1">Pseudaminic acid cytidylyltransferase</fullName>
        <ecNumber evidence="1">2.7.7.81</ecNumber>
    </submittedName>
</protein>
<proteinExistence type="predicted"/>
<dbReference type="Gene3D" id="3.90.550.10">
    <property type="entry name" value="Spore Coat Polysaccharide Biosynthesis Protein SpsA, Chain A"/>
    <property type="match status" value="1"/>
</dbReference>
<dbReference type="InterPro" id="IPR020039">
    <property type="entry name" value="PseF"/>
</dbReference>
<dbReference type="PANTHER" id="PTHR21485:SF6">
    <property type="entry name" value="N-ACYLNEURAMINATE CYTIDYLYLTRANSFERASE-RELATED"/>
    <property type="match status" value="1"/>
</dbReference>
<dbReference type="NCBIfam" id="TIGR03584">
    <property type="entry name" value="PseF"/>
    <property type="match status" value="1"/>
</dbReference>
<evidence type="ECO:0000313" key="2">
    <source>
        <dbReference type="EMBL" id="MTU03524.1"/>
    </source>
</evidence>
<keyword evidence="1" id="KW-0548">Nucleotidyltransferase</keyword>
<accession>A0A7X3BVA5</accession>
<dbReference type="InterPro" id="IPR029044">
    <property type="entry name" value="Nucleotide-diphossugar_trans"/>
</dbReference>
<comment type="caution">
    <text evidence="1">The sequence shown here is derived from an EMBL/GenBank/DDBJ whole genome shotgun (WGS) entry which is preliminary data.</text>
</comment>
<evidence type="ECO:0000313" key="4">
    <source>
        <dbReference type="Proteomes" id="UP000484547"/>
    </source>
</evidence>
<dbReference type="Proteomes" id="UP000443070">
    <property type="component" value="Unassembled WGS sequence"/>
</dbReference>
<dbReference type="EMBL" id="WNBW01000001">
    <property type="protein sequence ID" value="MTU03524.1"/>
    <property type="molecule type" value="Genomic_DNA"/>
</dbReference>
<dbReference type="Proteomes" id="UP000484547">
    <property type="component" value="Unassembled WGS sequence"/>
</dbReference>
<evidence type="ECO:0000313" key="1">
    <source>
        <dbReference type="EMBL" id="MTT75391.1"/>
    </source>
</evidence>
<dbReference type="SUPFAM" id="SSF53448">
    <property type="entry name" value="Nucleotide-diphospho-sugar transferases"/>
    <property type="match status" value="1"/>
</dbReference>
<dbReference type="CDD" id="cd02513">
    <property type="entry name" value="CMP-NeuAc_Synthase"/>
    <property type="match status" value="1"/>
</dbReference>
<gene>
    <name evidence="1" type="primary">pseF</name>
    <name evidence="1" type="ORF">GMD11_03775</name>
    <name evidence="2" type="ORF">GMD18_03780</name>
</gene>
<dbReference type="EMBL" id="WNBM01000001">
    <property type="protein sequence ID" value="MTT75391.1"/>
    <property type="molecule type" value="Genomic_DNA"/>
</dbReference>
<name>A0A7X3BVA5_9FIRM</name>
<dbReference type="GO" id="GO:0008781">
    <property type="term" value="F:N-acylneuraminate cytidylyltransferase activity"/>
    <property type="evidence" value="ECO:0007669"/>
    <property type="project" value="TreeGrafter"/>
</dbReference>
<dbReference type="PANTHER" id="PTHR21485">
    <property type="entry name" value="HAD SUPERFAMILY MEMBERS CMAS AND KDSC"/>
    <property type="match status" value="1"/>
</dbReference>
<dbReference type="EC" id="2.7.7.81" evidence="1"/>
<dbReference type="Pfam" id="PF02348">
    <property type="entry name" value="CTP_transf_3"/>
    <property type="match status" value="1"/>
</dbReference>
<keyword evidence="3" id="KW-1185">Reference proteome</keyword>
<dbReference type="InterPro" id="IPR050793">
    <property type="entry name" value="CMP-NeuNAc_synthase"/>
</dbReference>
<dbReference type="AlphaFoldDB" id="A0A7X3BVA5"/>
<dbReference type="OrthoDB" id="9805604at2"/>
<dbReference type="InterPro" id="IPR003329">
    <property type="entry name" value="Cytidylyl_trans"/>
</dbReference>
<evidence type="ECO:0000313" key="3">
    <source>
        <dbReference type="Proteomes" id="UP000443070"/>
    </source>
</evidence>
<sequence length="232" mass="26722">MNGAIAIITARGGSKRIPKKNIKEFCGKPIIAYSIEAAFASKIFTEVMVSTDDPEIADIAIQYGAKVPFLRSNETSDDFSTTRDVLDEVIATYKTKLKRRFDYVCCIYPTAPFVSAKKLREAYDMLKDCKTDQVIPVVQFSFPPQRGFIIDSAGALRYKWPENQRKRSQDLEPFYHDAGQFYFFDAEVFYKQKQTTELSIKPYILSDLEVQDIDNIEDWQIAEIKYQLAQQR</sequence>
<keyword evidence="1" id="KW-0808">Transferase</keyword>
<dbReference type="RefSeq" id="WP_149877373.1">
    <property type="nucleotide sequence ID" value="NZ_CAUDCT010000002.1"/>
</dbReference>